<reference evidence="4" key="3">
    <citation type="submission" date="2020-11" db="EMBL/GenBank/DDBJ databases">
        <authorList>
            <person name="Whitehead M."/>
        </authorList>
    </citation>
    <scope>NUCLEOTIDE SEQUENCE</scope>
    <source>
        <strain evidence="4">EGII</strain>
    </source>
</reference>
<dbReference type="EMBL" id="CAJHJT010000001">
    <property type="protein sequence ID" value="CAD6995634.1"/>
    <property type="molecule type" value="Genomic_DNA"/>
</dbReference>
<proteinExistence type="evidence at transcript level"/>
<dbReference type="Pfam" id="PF02996">
    <property type="entry name" value="Prefoldin"/>
    <property type="match status" value="1"/>
</dbReference>
<evidence type="ECO:0000313" key="6">
    <source>
        <dbReference type="Proteomes" id="UP000606786"/>
    </source>
</evidence>
<evidence type="ECO:0000256" key="2">
    <source>
        <dbReference type="ARBA" id="ARBA00023186"/>
    </source>
</evidence>
<dbReference type="InterPro" id="IPR009053">
    <property type="entry name" value="Prefoldin"/>
</dbReference>
<dbReference type="GO" id="GO:0005737">
    <property type="term" value="C:cytoplasm"/>
    <property type="evidence" value="ECO:0007669"/>
    <property type="project" value="TreeGrafter"/>
</dbReference>
<dbReference type="CDD" id="cd23156">
    <property type="entry name" value="Prefoldin_3"/>
    <property type="match status" value="1"/>
</dbReference>
<dbReference type="GO" id="GO:0016272">
    <property type="term" value="C:prefoldin complex"/>
    <property type="evidence" value="ECO:0007669"/>
    <property type="project" value="UniProtKB-UniRule"/>
</dbReference>
<dbReference type="Gene3D" id="1.10.287.370">
    <property type="match status" value="1"/>
</dbReference>
<dbReference type="AlphaFoldDB" id="W8B403"/>
<keyword evidence="2 3" id="KW-0143">Chaperone</keyword>
<dbReference type="InterPro" id="IPR004127">
    <property type="entry name" value="Prefoldin_subunit_alpha"/>
</dbReference>
<dbReference type="GO" id="GO:0007021">
    <property type="term" value="P:tubulin complex assembly"/>
    <property type="evidence" value="ECO:0007669"/>
    <property type="project" value="TreeGrafter"/>
</dbReference>
<dbReference type="PANTHER" id="PTHR12409:SF0">
    <property type="entry name" value="PREFOLDIN SUBUNIT 3"/>
    <property type="match status" value="1"/>
</dbReference>
<dbReference type="PANTHER" id="PTHR12409">
    <property type="entry name" value="PREFOLDIN SUBUNIT 3"/>
    <property type="match status" value="1"/>
</dbReference>
<name>W8B403_CERCA</name>
<protein>
    <recommendedName>
        <fullName evidence="3">Prefoldin subunit 3</fullName>
    </recommendedName>
</protein>
<sequence>MTGIMDTIEMPKLAENQKSFAGIPEAVFLEEIDTFMAQPENEDNCEKVLQRLDEQHSKYRFMAFNLEARRRKLKSQIPDLQRSLEMINVLREEKEERETQFLLSDQVFIKTLVPPTQTVCLWLGASVMLEYPLDEAEELLKQNMSSAVVNLKTVEHDQDFLRDQLTTTEVNMARVYNWGVKKRQAAAKTSTPSS</sequence>
<gene>
    <name evidence="5" type="primary">PFD3</name>
    <name evidence="4" type="ORF">CCAP1982_LOCUS4340</name>
</gene>
<dbReference type="SUPFAM" id="SSF46579">
    <property type="entry name" value="Prefoldin"/>
    <property type="match status" value="1"/>
</dbReference>
<dbReference type="CTD" id="41365"/>
<keyword evidence="6" id="KW-1185">Reference proteome</keyword>
<dbReference type="GO" id="GO:0015631">
    <property type="term" value="F:tubulin binding"/>
    <property type="evidence" value="ECO:0007669"/>
    <property type="project" value="TreeGrafter"/>
</dbReference>
<dbReference type="OrthoDB" id="6375174at2759"/>
<comment type="similarity">
    <text evidence="1 3">Belongs to the prefoldin subunit alpha family.</text>
</comment>
<evidence type="ECO:0000313" key="4">
    <source>
        <dbReference type="EMBL" id="CAD6995634.1"/>
    </source>
</evidence>
<accession>W8B403</accession>
<evidence type="ECO:0000256" key="1">
    <source>
        <dbReference type="ARBA" id="ARBA00010048"/>
    </source>
</evidence>
<dbReference type="FunFam" id="1.10.287.370:FF:000001">
    <property type="entry name" value="Prefoldin subunit 3"/>
    <property type="match status" value="1"/>
</dbReference>
<dbReference type="InterPro" id="IPR016655">
    <property type="entry name" value="PFD3"/>
</dbReference>
<dbReference type="PIRSF" id="PIRSF016396">
    <property type="entry name" value="Prefoldin_subunit_3"/>
    <property type="match status" value="1"/>
</dbReference>
<dbReference type="Proteomes" id="UP000606786">
    <property type="component" value="Unassembled WGS sequence"/>
</dbReference>
<dbReference type="GO" id="GO:0006457">
    <property type="term" value="P:protein folding"/>
    <property type="evidence" value="ECO:0007669"/>
    <property type="project" value="UniProtKB-UniRule"/>
</dbReference>
<dbReference type="KEGG" id="ccat:101462947"/>
<evidence type="ECO:0000256" key="3">
    <source>
        <dbReference type="PIRNR" id="PIRNR016396"/>
    </source>
</evidence>
<comment type="function">
    <text evidence="3">Binds specifically to cytosolic chaperonin (c-CPN) and transfers target proteins to it. Binds to nascent polypeptide chain and promotes folding in an environment in which there are many competing pathways for nonnative proteins.</text>
</comment>
<organism evidence="5">
    <name type="scientific">Ceratitis capitata</name>
    <name type="common">Mediterranean fruit fly</name>
    <name type="synonym">Tephritis capitata</name>
    <dbReference type="NCBI Taxonomy" id="7213"/>
    <lineage>
        <taxon>Eukaryota</taxon>
        <taxon>Metazoa</taxon>
        <taxon>Ecdysozoa</taxon>
        <taxon>Arthropoda</taxon>
        <taxon>Hexapoda</taxon>
        <taxon>Insecta</taxon>
        <taxon>Pterygota</taxon>
        <taxon>Neoptera</taxon>
        <taxon>Endopterygota</taxon>
        <taxon>Diptera</taxon>
        <taxon>Brachycera</taxon>
        <taxon>Muscomorpha</taxon>
        <taxon>Tephritoidea</taxon>
        <taxon>Tephritidae</taxon>
        <taxon>Ceratitis</taxon>
        <taxon>Ceratitis</taxon>
    </lineage>
</organism>
<evidence type="ECO:0000313" key="5">
    <source>
        <dbReference type="EMBL" id="JAB93292.1"/>
    </source>
</evidence>
<dbReference type="GO" id="GO:0007017">
    <property type="term" value="P:microtubule-based process"/>
    <property type="evidence" value="ECO:0007669"/>
    <property type="project" value="TreeGrafter"/>
</dbReference>
<dbReference type="GeneID" id="101462947"/>
<reference evidence="5" key="1">
    <citation type="submission" date="2013-07" db="EMBL/GenBank/DDBJ databases">
        <authorList>
            <person name="Geib S."/>
        </authorList>
    </citation>
    <scope>NUCLEOTIDE SEQUENCE</scope>
</reference>
<dbReference type="EMBL" id="GAMC01013263">
    <property type="protein sequence ID" value="JAB93292.1"/>
    <property type="molecule type" value="mRNA"/>
</dbReference>
<comment type="subunit">
    <text evidence="3">Heterohexamer of two PFD-alpha type and four PFD-beta type subunits.</text>
</comment>
<reference evidence="5" key="2">
    <citation type="journal article" date="2014" name="BMC Genomics">
        <title>A genomic perspective to assessing quality of mass-reared SIT flies used in Mediterranean fruit fly (Ceratitis capitata) eradication in California.</title>
        <authorList>
            <person name="Calla B."/>
            <person name="Hall B."/>
            <person name="Hou S."/>
            <person name="Geib S.M."/>
        </authorList>
    </citation>
    <scope>NUCLEOTIDE SEQUENCE</scope>
</reference>